<dbReference type="Proteomes" id="UP000295645">
    <property type="component" value="Unassembled WGS sequence"/>
</dbReference>
<keyword evidence="3 6" id="KW-0238">DNA-binding</keyword>
<evidence type="ECO:0000259" key="5">
    <source>
        <dbReference type="PROSITE" id="PS50931"/>
    </source>
</evidence>
<dbReference type="InterPro" id="IPR005119">
    <property type="entry name" value="LysR_subst-bd"/>
</dbReference>
<evidence type="ECO:0000256" key="4">
    <source>
        <dbReference type="ARBA" id="ARBA00023163"/>
    </source>
</evidence>
<dbReference type="AlphaFoldDB" id="A0A4R3YX01"/>
<dbReference type="Gene3D" id="1.10.10.10">
    <property type="entry name" value="Winged helix-like DNA-binding domain superfamily/Winged helix DNA-binding domain"/>
    <property type="match status" value="1"/>
</dbReference>
<gene>
    <name evidence="6" type="ORF">EC912_10150</name>
</gene>
<dbReference type="CDD" id="cd08474">
    <property type="entry name" value="PBP2_CrgA_like_5"/>
    <property type="match status" value="1"/>
</dbReference>
<dbReference type="PROSITE" id="PS50931">
    <property type="entry name" value="HTH_LYSR"/>
    <property type="match status" value="1"/>
</dbReference>
<evidence type="ECO:0000313" key="7">
    <source>
        <dbReference type="Proteomes" id="UP000295645"/>
    </source>
</evidence>
<proteinExistence type="inferred from homology"/>
<accession>A0A4R3YX01</accession>
<dbReference type="FunFam" id="1.10.10.10:FF:000001">
    <property type="entry name" value="LysR family transcriptional regulator"/>
    <property type="match status" value="1"/>
</dbReference>
<dbReference type="PANTHER" id="PTHR30537">
    <property type="entry name" value="HTH-TYPE TRANSCRIPTIONAL REGULATOR"/>
    <property type="match status" value="1"/>
</dbReference>
<organism evidence="6 7">
    <name type="scientific">Luteibacter rhizovicinus</name>
    <dbReference type="NCBI Taxonomy" id="242606"/>
    <lineage>
        <taxon>Bacteria</taxon>
        <taxon>Pseudomonadati</taxon>
        <taxon>Pseudomonadota</taxon>
        <taxon>Gammaproteobacteria</taxon>
        <taxon>Lysobacterales</taxon>
        <taxon>Rhodanobacteraceae</taxon>
        <taxon>Luteibacter</taxon>
    </lineage>
</organism>
<reference evidence="6 7" key="1">
    <citation type="submission" date="2019-03" db="EMBL/GenBank/DDBJ databases">
        <title>Above-ground endophytic microbial communities from plants in different locations in the United States.</title>
        <authorList>
            <person name="Frank C."/>
        </authorList>
    </citation>
    <scope>NUCLEOTIDE SEQUENCE [LARGE SCALE GENOMIC DNA]</scope>
    <source>
        <strain evidence="6 7">LP_13_YM</strain>
    </source>
</reference>
<comment type="similarity">
    <text evidence="1">Belongs to the LysR transcriptional regulatory family.</text>
</comment>
<dbReference type="GO" id="GO:0006351">
    <property type="term" value="P:DNA-templated transcription"/>
    <property type="evidence" value="ECO:0007669"/>
    <property type="project" value="TreeGrafter"/>
</dbReference>
<dbReference type="InterPro" id="IPR036388">
    <property type="entry name" value="WH-like_DNA-bd_sf"/>
</dbReference>
<dbReference type="SUPFAM" id="SSF46785">
    <property type="entry name" value="Winged helix' DNA-binding domain"/>
    <property type="match status" value="1"/>
</dbReference>
<protein>
    <submittedName>
        <fullName evidence="6">DNA-binding transcriptional LysR family regulator</fullName>
    </submittedName>
</protein>
<feature type="domain" description="HTH lysR-type" evidence="5">
    <location>
        <begin position="9"/>
        <end position="61"/>
    </location>
</feature>
<dbReference type="Pfam" id="PF03466">
    <property type="entry name" value="LysR_substrate"/>
    <property type="match status" value="1"/>
</dbReference>
<dbReference type="Pfam" id="PF00126">
    <property type="entry name" value="HTH_1"/>
    <property type="match status" value="1"/>
</dbReference>
<keyword evidence="4" id="KW-0804">Transcription</keyword>
<dbReference type="Gene3D" id="3.40.190.290">
    <property type="match status" value="1"/>
</dbReference>
<evidence type="ECO:0000256" key="3">
    <source>
        <dbReference type="ARBA" id="ARBA00023125"/>
    </source>
</evidence>
<evidence type="ECO:0000313" key="6">
    <source>
        <dbReference type="EMBL" id="TCV97056.1"/>
    </source>
</evidence>
<dbReference type="InterPro" id="IPR000847">
    <property type="entry name" value="LysR_HTH_N"/>
</dbReference>
<sequence length="317" mass="34693">MHRSGLIELEAVLAVARRGSFRAAAAELGMSTSAISNAIAALETRLRTRLFNRTTRSVALTEAGQQFVVRISPALGEINGAMDEVNSQRQTPTGTLRINSSVGAARMIFAPLVLEFLRRHSDMKVDIVTEARLVDIVADGFDAGIRLEESVPRDMIAVPIGPDLRMVAVASPGYFAQHAKPLVPGDLMAHDCIRMRLSHGGIYRWELERHGEALELDVQGPLILDEATMMVDAAREGFGIAFVSEWNAADDLATGRLIRVLEDWSPYFPGLRLYYPGHRHVPPGLRAFVDLIREVNEARVSKGQDGSAIGPQNFSSN</sequence>
<dbReference type="PANTHER" id="PTHR30537:SF1">
    <property type="entry name" value="HTH-TYPE TRANSCRIPTIONAL REGULATOR PGRR"/>
    <property type="match status" value="1"/>
</dbReference>
<dbReference type="GO" id="GO:0003700">
    <property type="term" value="F:DNA-binding transcription factor activity"/>
    <property type="evidence" value="ECO:0007669"/>
    <property type="project" value="InterPro"/>
</dbReference>
<dbReference type="SUPFAM" id="SSF53850">
    <property type="entry name" value="Periplasmic binding protein-like II"/>
    <property type="match status" value="1"/>
</dbReference>
<keyword evidence="2" id="KW-0805">Transcription regulation</keyword>
<dbReference type="InterPro" id="IPR058163">
    <property type="entry name" value="LysR-type_TF_proteobact-type"/>
</dbReference>
<dbReference type="GO" id="GO:0043565">
    <property type="term" value="F:sequence-specific DNA binding"/>
    <property type="evidence" value="ECO:0007669"/>
    <property type="project" value="TreeGrafter"/>
</dbReference>
<evidence type="ECO:0000256" key="2">
    <source>
        <dbReference type="ARBA" id="ARBA00023015"/>
    </source>
</evidence>
<evidence type="ECO:0000256" key="1">
    <source>
        <dbReference type="ARBA" id="ARBA00009437"/>
    </source>
</evidence>
<comment type="caution">
    <text evidence="6">The sequence shown here is derived from an EMBL/GenBank/DDBJ whole genome shotgun (WGS) entry which is preliminary data.</text>
</comment>
<dbReference type="EMBL" id="SMCS01000001">
    <property type="protein sequence ID" value="TCV97056.1"/>
    <property type="molecule type" value="Genomic_DNA"/>
</dbReference>
<keyword evidence="7" id="KW-1185">Reference proteome</keyword>
<dbReference type="InterPro" id="IPR036390">
    <property type="entry name" value="WH_DNA-bd_sf"/>
</dbReference>
<dbReference type="OrthoDB" id="9810065at2"/>
<name>A0A4R3YX01_9GAMM</name>
<dbReference type="RefSeq" id="WP_132141145.1">
    <property type="nucleotide sequence ID" value="NZ_SMCS01000001.1"/>
</dbReference>